<dbReference type="Proteomes" id="UP000695562">
    <property type="component" value="Unassembled WGS sequence"/>
</dbReference>
<sequence length="425" mass="47247">MISRIPRSLQTFNGKFMPLFSAYTQQHHYSTSVISNITSPHATTSTSIPVPPQSTTEIEPTHTATTTLLDKNLDLLAKINETQNVINKKPKREPIKLNGTLLSNHIIGSIKKDVEEFKANSGVVPQLVVIYVGDNKQIESFIKMKKRASESVGFKFTLDKYDSSITEEQLIKQIQYHSEDPSVHGIIVQLPLPEHLENHKIIQSIDPKKDVDGLNSINLGQIFLSKKPLFIPCTPLGILELFKAYNIKAEGKNVVVLGRSNLVGRTIATLLSQKDMTNPCIMGGASVTLLHKYSTDIDQHLKQADIIISATGVGGLIKKENVKKGVILIDVGISHQIDPTKKSGYKLTGDVDPETYSRSIAYTPVPGGVGPLTVAMLLRNTLKSAILHYKIQTNRMNRQFNEKLQQKQLEMNIKKRNSKKVESKE</sequence>
<dbReference type="CDD" id="cd01080">
    <property type="entry name" value="NAD_bind_m-THF_DH_Cyclohyd"/>
    <property type="match status" value="1"/>
</dbReference>
<dbReference type="EC" id="3.5.4.9" evidence="2"/>
<feature type="domain" description="Tetrahydrofolate dehydrogenase/cyclohydrolase NAD(P)-binding" evidence="9">
    <location>
        <begin position="232"/>
        <end position="385"/>
    </location>
</feature>
<keyword evidence="11" id="KW-1185">Reference proteome</keyword>
<dbReference type="PRINTS" id="PR00085">
    <property type="entry name" value="THFDHDRGNASE"/>
</dbReference>
<dbReference type="GO" id="GO:0004488">
    <property type="term" value="F:methylenetetrahydrofolate dehydrogenase (NADP+) activity"/>
    <property type="evidence" value="ECO:0007669"/>
    <property type="project" value="InterPro"/>
</dbReference>
<dbReference type="SUPFAM" id="SSF51735">
    <property type="entry name" value="NAD(P)-binding Rossmann-fold domains"/>
    <property type="match status" value="1"/>
</dbReference>
<comment type="caution">
    <text evidence="10">The sequence shown here is derived from an EMBL/GenBank/DDBJ whole genome shotgun (WGS) entry which is preliminary data.</text>
</comment>
<evidence type="ECO:0000313" key="11">
    <source>
        <dbReference type="Proteomes" id="UP000695562"/>
    </source>
</evidence>
<evidence type="ECO:0000256" key="4">
    <source>
        <dbReference type="ARBA" id="ARBA00022801"/>
    </source>
</evidence>
<dbReference type="PANTHER" id="PTHR48099">
    <property type="entry name" value="C-1-TETRAHYDROFOLATE SYNTHASE, CYTOPLASMIC-RELATED"/>
    <property type="match status" value="1"/>
</dbReference>
<dbReference type="InterPro" id="IPR000672">
    <property type="entry name" value="THF_DH/CycHdrlase"/>
</dbReference>
<dbReference type="SUPFAM" id="SSF53223">
    <property type="entry name" value="Aminoacid dehydrogenase-like, N-terminal domain"/>
    <property type="match status" value="1"/>
</dbReference>
<dbReference type="FunFam" id="3.40.50.10860:FF:000005">
    <property type="entry name" value="C-1-tetrahydrofolate synthase, cytoplasmic, putative"/>
    <property type="match status" value="1"/>
</dbReference>
<evidence type="ECO:0000259" key="8">
    <source>
        <dbReference type="Pfam" id="PF00763"/>
    </source>
</evidence>
<accession>A0A8J4PRK0</accession>
<dbReference type="InterPro" id="IPR020630">
    <property type="entry name" value="THF_DH/CycHdrlase_cat_dom"/>
</dbReference>
<dbReference type="AlphaFoldDB" id="A0A8J4PRK0"/>
<dbReference type="HAMAP" id="MF_01576">
    <property type="entry name" value="THF_DHG_CYH"/>
    <property type="match status" value="1"/>
</dbReference>
<dbReference type="GO" id="GO:0005829">
    <property type="term" value="C:cytosol"/>
    <property type="evidence" value="ECO:0007669"/>
    <property type="project" value="TreeGrafter"/>
</dbReference>
<evidence type="ECO:0000256" key="7">
    <source>
        <dbReference type="SAM" id="Coils"/>
    </source>
</evidence>
<keyword evidence="4" id="KW-0378">Hydrolase</keyword>
<keyword evidence="6" id="KW-0511">Multifunctional enzyme</keyword>
<evidence type="ECO:0000256" key="2">
    <source>
        <dbReference type="ARBA" id="ARBA00012776"/>
    </source>
</evidence>
<dbReference type="Gene3D" id="3.40.50.10860">
    <property type="entry name" value="Leucine Dehydrogenase, chain A, domain 1"/>
    <property type="match status" value="1"/>
</dbReference>
<evidence type="ECO:0000313" key="10">
    <source>
        <dbReference type="EMBL" id="KAF2073023.1"/>
    </source>
</evidence>
<dbReference type="InterPro" id="IPR036291">
    <property type="entry name" value="NAD(P)-bd_dom_sf"/>
</dbReference>
<dbReference type="EMBL" id="AJWJ01000232">
    <property type="protein sequence ID" value="KAF2073023.1"/>
    <property type="molecule type" value="Genomic_DNA"/>
</dbReference>
<dbReference type="PANTHER" id="PTHR48099:SF6">
    <property type="entry name" value="METHENYL TETRAHYDROFOLATE CYCLOHYDROLASE _ NADP-DEPENDENT METHYLENE H4F DEHYDROGENASE"/>
    <property type="match status" value="1"/>
</dbReference>
<keyword evidence="7" id="KW-0175">Coiled coil</keyword>
<evidence type="ECO:0000259" key="9">
    <source>
        <dbReference type="Pfam" id="PF02882"/>
    </source>
</evidence>
<feature type="coiled-coil region" evidence="7">
    <location>
        <begin position="397"/>
        <end position="424"/>
    </location>
</feature>
<evidence type="ECO:0000256" key="5">
    <source>
        <dbReference type="ARBA" id="ARBA00023002"/>
    </source>
</evidence>
<protein>
    <recommendedName>
        <fullName evidence="2">methenyltetrahydrofolate cyclohydrolase</fullName>
        <ecNumber evidence="2">3.5.4.9</ecNumber>
    </recommendedName>
</protein>
<evidence type="ECO:0000256" key="3">
    <source>
        <dbReference type="ARBA" id="ARBA00022563"/>
    </source>
</evidence>
<keyword evidence="5" id="KW-0560">Oxidoreductase</keyword>
<comment type="subunit">
    <text evidence="1">Homodimer.</text>
</comment>
<feature type="domain" description="Tetrahydrofolate dehydrogenase/cyclohydrolase catalytic" evidence="8">
    <location>
        <begin position="97"/>
        <end position="212"/>
    </location>
</feature>
<name>A0A8J4PRK0_9MYCE</name>
<dbReference type="GO" id="GO:0035999">
    <property type="term" value="P:tetrahydrofolate interconversion"/>
    <property type="evidence" value="ECO:0007669"/>
    <property type="project" value="TreeGrafter"/>
</dbReference>
<dbReference type="GO" id="GO:0004477">
    <property type="term" value="F:methenyltetrahydrofolate cyclohydrolase activity"/>
    <property type="evidence" value="ECO:0007669"/>
    <property type="project" value="UniProtKB-EC"/>
</dbReference>
<dbReference type="Gene3D" id="3.40.50.720">
    <property type="entry name" value="NAD(P)-binding Rossmann-like Domain"/>
    <property type="match status" value="1"/>
</dbReference>
<dbReference type="Pfam" id="PF02882">
    <property type="entry name" value="THF_DHG_CYH_C"/>
    <property type="match status" value="1"/>
</dbReference>
<organism evidence="10 11">
    <name type="scientific">Polysphondylium violaceum</name>
    <dbReference type="NCBI Taxonomy" id="133409"/>
    <lineage>
        <taxon>Eukaryota</taxon>
        <taxon>Amoebozoa</taxon>
        <taxon>Evosea</taxon>
        <taxon>Eumycetozoa</taxon>
        <taxon>Dictyostelia</taxon>
        <taxon>Dictyosteliales</taxon>
        <taxon>Dictyosteliaceae</taxon>
        <taxon>Polysphondylium</taxon>
    </lineage>
</organism>
<proteinExistence type="inferred from homology"/>
<dbReference type="InterPro" id="IPR020631">
    <property type="entry name" value="THF_DH/CycHdrlase_NAD-bd_dom"/>
</dbReference>
<dbReference type="OrthoDB" id="5126881at2759"/>
<keyword evidence="3" id="KW-0554">One-carbon metabolism</keyword>
<gene>
    <name evidence="10" type="ORF">CYY_005669</name>
</gene>
<dbReference type="Pfam" id="PF00763">
    <property type="entry name" value="THF_DHG_CYH"/>
    <property type="match status" value="1"/>
</dbReference>
<evidence type="ECO:0000256" key="1">
    <source>
        <dbReference type="ARBA" id="ARBA00011738"/>
    </source>
</evidence>
<evidence type="ECO:0000256" key="6">
    <source>
        <dbReference type="ARBA" id="ARBA00023268"/>
    </source>
</evidence>
<dbReference type="InterPro" id="IPR046346">
    <property type="entry name" value="Aminoacid_DH-like_N_sf"/>
</dbReference>
<reference evidence="10" key="1">
    <citation type="submission" date="2020-01" db="EMBL/GenBank/DDBJ databases">
        <title>Development of genomics and gene disruption for Polysphondylium violaceum indicates a role for the polyketide synthase stlB in stalk morphogenesis.</title>
        <authorList>
            <person name="Narita B."/>
            <person name="Kawabe Y."/>
            <person name="Kin K."/>
            <person name="Saito T."/>
            <person name="Gibbs R."/>
            <person name="Kuspa A."/>
            <person name="Muzny D."/>
            <person name="Queller D."/>
            <person name="Richards S."/>
            <person name="Strassman J."/>
            <person name="Sucgang R."/>
            <person name="Worley K."/>
            <person name="Schaap P."/>
        </authorList>
    </citation>
    <scope>NUCLEOTIDE SEQUENCE</scope>
    <source>
        <strain evidence="10">QSvi11</strain>
    </source>
</reference>